<accession>A0A369J729</accession>
<organism evidence="1 2">
    <name type="scientific">Hypsizygus marmoreus</name>
    <name type="common">White beech mushroom</name>
    <name type="synonym">Agaricus marmoreus</name>
    <dbReference type="NCBI Taxonomy" id="39966"/>
    <lineage>
        <taxon>Eukaryota</taxon>
        <taxon>Fungi</taxon>
        <taxon>Dikarya</taxon>
        <taxon>Basidiomycota</taxon>
        <taxon>Agaricomycotina</taxon>
        <taxon>Agaricomycetes</taxon>
        <taxon>Agaricomycetidae</taxon>
        <taxon>Agaricales</taxon>
        <taxon>Tricholomatineae</taxon>
        <taxon>Lyophyllaceae</taxon>
        <taxon>Hypsizygus</taxon>
    </lineage>
</organism>
<keyword evidence="2" id="KW-1185">Reference proteome</keyword>
<proteinExistence type="predicted"/>
<evidence type="ECO:0000313" key="2">
    <source>
        <dbReference type="Proteomes" id="UP000076154"/>
    </source>
</evidence>
<evidence type="ECO:0000313" key="1">
    <source>
        <dbReference type="EMBL" id="RDB17202.1"/>
    </source>
</evidence>
<dbReference type="EMBL" id="LUEZ02000113">
    <property type="protein sequence ID" value="RDB17202.1"/>
    <property type="molecule type" value="Genomic_DNA"/>
</dbReference>
<dbReference type="Proteomes" id="UP000076154">
    <property type="component" value="Unassembled WGS sequence"/>
</dbReference>
<dbReference type="AlphaFoldDB" id="A0A369J729"/>
<dbReference type="InParanoid" id="A0A369J729"/>
<comment type="caution">
    <text evidence="1">The sequence shown here is derived from an EMBL/GenBank/DDBJ whole genome shotgun (WGS) entry which is preliminary data.</text>
</comment>
<sequence>MASAWGGLDDGVSIKGVGRTILGERAQGRAQKDATWCCEFVSACCWSHAFRRSATGASLGPLHLVHLHTAPPSVNPHLTSPSHSFVICWMFDLGRSEWESVFVMDVDRVPGESGSSRV</sequence>
<reference evidence="1" key="1">
    <citation type="submission" date="2018-04" db="EMBL/GenBank/DDBJ databases">
        <title>Whole genome sequencing of Hypsizygus marmoreus.</title>
        <authorList>
            <person name="Choi I.-G."/>
            <person name="Min B."/>
            <person name="Kim J.-G."/>
            <person name="Kim S."/>
            <person name="Oh Y.-L."/>
            <person name="Kong W.-S."/>
            <person name="Park H."/>
            <person name="Jeong J."/>
            <person name="Song E.-S."/>
        </authorList>
    </citation>
    <scope>NUCLEOTIDE SEQUENCE [LARGE SCALE GENOMIC DNA]</scope>
    <source>
        <strain evidence="1">51987-8</strain>
    </source>
</reference>
<protein>
    <submittedName>
        <fullName evidence="1">Uncharacterized protein</fullName>
    </submittedName>
</protein>
<gene>
    <name evidence="1" type="ORF">Hypma_002004</name>
</gene>
<name>A0A369J729_HYPMA</name>